<dbReference type="Gene3D" id="3.30.420.10">
    <property type="entry name" value="Ribonuclease H-like superfamily/Ribonuclease H"/>
    <property type="match status" value="1"/>
</dbReference>
<dbReference type="Proteomes" id="UP001205063">
    <property type="component" value="Unassembled WGS sequence"/>
</dbReference>
<dbReference type="PANTHER" id="PTHR30231">
    <property type="entry name" value="DNA POLYMERASE III SUBUNIT EPSILON"/>
    <property type="match status" value="1"/>
</dbReference>
<feature type="non-terminal residue" evidence="5">
    <location>
        <position position="95"/>
    </location>
</feature>
<dbReference type="InterPro" id="IPR013520">
    <property type="entry name" value="Ribonucl_H"/>
</dbReference>
<keyword evidence="2" id="KW-0378">Hydrolase</keyword>
<protein>
    <submittedName>
        <fullName evidence="5">Exonuclease domain-containing protein</fullName>
    </submittedName>
</protein>
<organism evidence="5 6">
    <name type="scientific">Bittarella massiliensis</name>
    <name type="common">ex Durand et al. 2017</name>
    <dbReference type="NCBI Taxonomy" id="1720313"/>
    <lineage>
        <taxon>Bacteria</taxon>
        <taxon>Bacillati</taxon>
        <taxon>Bacillota</taxon>
        <taxon>Clostridia</taxon>
        <taxon>Eubacteriales</taxon>
        <taxon>Oscillospiraceae</taxon>
        <taxon>Bittarella (ex Durand et al. 2017)</taxon>
    </lineage>
</organism>
<feature type="domain" description="Exonuclease" evidence="4">
    <location>
        <begin position="2"/>
        <end position="94"/>
    </location>
</feature>
<dbReference type="Pfam" id="PF00929">
    <property type="entry name" value="RNase_T"/>
    <property type="match status" value="1"/>
</dbReference>
<evidence type="ECO:0000259" key="4">
    <source>
        <dbReference type="Pfam" id="PF00929"/>
    </source>
</evidence>
<dbReference type="PANTHER" id="PTHR30231:SF4">
    <property type="entry name" value="PROTEIN NEN2"/>
    <property type="match status" value="1"/>
</dbReference>
<dbReference type="InterPro" id="IPR012337">
    <property type="entry name" value="RNaseH-like_sf"/>
</dbReference>
<accession>A0AAW5KEW7</accession>
<feature type="non-terminal residue" evidence="5">
    <location>
        <position position="1"/>
    </location>
</feature>
<proteinExistence type="predicted"/>
<sequence>PIPPKITQLTGIDDTMVRDAPSEREAVGEFLAFCGNRTQVAHNADFDTGFIAAAAARHGLPFQNTYIDTVLLTQMIHRDLRNYKLDTVAKYLELP</sequence>
<evidence type="ECO:0000256" key="3">
    <source>
        <dbReference type="ARBA" id="ARBA00022839"/>
    </source>
</evidence>
<dbReference type="RefSeq" id="WP_256137061.1">
    <property type="nucleotide sequence ID" value="NZ_JANGAB010000564.1"/>
</dbReference>
<evidence type="ECO:0000256" key="1">
    <source>
        <dbReference type="ARBA" id="ARBA00022722"/>
    </source>
</evidence>
<dbReference type="EMBL" id="JANGAB010000564">
    <property type="protein sequence ID" value="MCQ4951018.1"/>
    <property type="molecule type" value="Genomic_DNA"/>
</dbReference>
<gene>
    <name evidence="5" type="ORF">NE646_15485</name>
</gene>
<evidence type="ECO:0000256" key="2">
    <source>
        <dbReference type="ARBA" id="ARBA00022801"/>
    </source>
</evidence>
<keyword evidence="3 5" id="KW-0269">Exonuclease</keyword>
<dbReference type="AlphaFoldDB" id="A0AAW5KEW7"/>
<evidence type="ECO:0000313" key="5">
    <source>
        <dbReference type="EMBL" id="MCQ4951018.1"/>
    </source>
</evidence>
<dbReference type="SUPFAM" id="SSF53098">
    <property type="entry name" value="Ribonuclease H-like"/>
    <property type="match status" value="1"/>
</dbReference>
<dbReference type="GO" id="GO:0008408">
    <property type="term" value="F:3'-5' exonuclease activity"/>
    <property type="evidence" value="ECO:0007669"/>
    <property type="project" value="TreeGrafter"/>
</dbReference>
<dbReference type="GO" id="GO:0003676">
    <property type="term" value="F:nucleic acid binding"/>
    <property type="evidence" value="ECO:0007669"/>
    <property type="project" value="InterPro"/>
</dbReference>
<keyword evidence="1" id="KW-0540">Nuclease</keyword>
<reference evidence="5" key="1">
    <citation type="submission" date="2022-06" db="EMBL/GenBank/DDBJ databases">
        <title>Isolation of gut microbiota from human fecal samples.</title>
        <authorList>
            <person name="Pamer E.G."/>
            <person name="Barat B."/>
            <person name="Waligurski E."/>
            <person name="Medina S."/>
            <person name="Paddock L."/>
            <person name="Mostad J."/>
        </authorList>
    </citation>
    <scope>NUCLEOTIDE SEQUENCE</scope>
    <source>
        <strain evidence="5">DFI.7.96</strain>
    </source>
</reference>
<name>A0AAW5KEW7_9FIRM</name>
<dbReference type="CDD" id="cd06127">
    <property type="entry name" value="DEDDh"/>
    <property type="match status" value="1"/>
</dbReference>
<dbReference type="InterPro" id="IPR036397">
    <property type="entry name" value="RNaseH_sf"/>
</dbReference>
<evidence type="ECO:0000313" key="6">
    <source>
        <dbReference type="Proteomes" id="UP001205063"/>
    </source>
</evidence>
<comment type="caution">
    <text evidence="5">The sequence shown here is derived from an EMBL/GenBank/DDBJ whole genome shotgun (WGS) entry which is preliminary data.</text>
</comment>